<evidence type="ECO:0000313" key="7">
    <source>
        <dbReference type="Proteomes" id="UP000190092"/>
    </source>
</evidence>
<dbReference type="InterPro" id="IPR028082">
    <property type="entry name" value="Peripla_BP_I"/>
</dbReference>
<dbReference type="EMBL" id="FUWJ01000002">
    <property type="protein sequence ID" value="SJZ69583.1"/>
    <property type="molecule type" value="Genomic_DNA"/>
</dbReference>
<dbReference type="PANTHER" id="PTHR30483:SF6">
    <property type="entry name" value="PERIPLASMIC BINDING PROTEIN OF ABC TRANSPORTER FOR NATURAL AMINO ACIDS"/>
    <property type="match status" value="1"/>
</dbReference>
<feature type="chain" id="PRO_5012797995" evidence="4">
    <location>
        <begin position="20"/>
        <end position="399"/>
    </location>
</feature>
<dbReference type="STRING" id="225324.SAMN02745126_01936"/>
<dbReference type="GO" id="GO:0006865">
    <property type="term" value="P:amino acid transport"/>
    <property type="evidence" value="ECO:0007669"/>
    <property type="project" value="UniProtKB-KW"/>
</dbReference>
<comment type="similarity">
    <text evidence="1">Belongs to the leucine-binding protein family.</text>
</comment>
<keyword evidence="3" id="KW-0029">Amino-acid transport</keyword>
<gene>
    <name evidence="6" type="ORF">SAMN02745126_01936</name>
</gene>
<evidence type="ECO:0000313" key="6">
    <source>
        <dbReference type="EMBL" id="SJZ69583.1"/>
    </source>
</evidence>
<dbReference type="RefSeq" id="WP_085933674.1">
    <property type="nucleotide sequence ID" value="NZ_FUWJ01000002.1"/>
</dbReference>
<keyword evidence="2 4" id="KW-0732">Signal</keyword>
<dbReference type="Pfam" id="PF13458">
    <property type="entry name" value="Peripla_BP_6"/>
    <property type="match status" value="1"/>
</dbReference>
<evidence type="ECO:0000256" key="1">
    <source>
        <dbReference type="ARBA" id="ARBA00010062"/>
    </source>
</evidence>
<organism evidence="6 7">
    <name type="scientific">Enhydrobacter aerosaccus</name>
    <dbReference type="NCBI Taxonomy" id="225324"/>
    <lineage>
        <taxon>Bacteria</taxon>
        <taxon>Pseudomonadati</taxon>
        <taxon>Pseudomonadota</taxon>
        <taxon>Alphaproteobacteria</taxon>
        <taxon>Hyphomicrobiales</taxon>
        <taxon>Enhydrobacter</taxon>
    </lineage>
</organism>
<accession>A0A1T4MRK5</accession>
<evidence type="ECO:0000256" key="4">
    <source>
        <dbReference type="SAM" id="SignalP"/>
    </source>
</evidence>
<dbReference type="InterPro" id="IPR051010">
    <property type="entry name" value="BCAA_transport"/>
</dbReference>
<sequence length="399" mass="41969">MRVRLVNAVITLLAGVAAATSTSAQTPFRIGVVNDQSGVYQDVTGPGQAIAARMAVEDFGGKVLGRPIEVVVANDQNKPDIGATAVRRWFDAEGVSAVIGGGNSAVAAAILTVARERGRPFMIVGAGNPDFYGKLCTPYTTQWAYDTYSAAQSTGSYLSQGGGSWFFITTDYAFGHALERDTTAVVNASGGKVLGSVKVPLNTADWSSFLMQAQSSGAKTIGLAVAGADLINVVKQANEFGLTRGGQRLAAMIALATDVVALGPEASAGLIGSESFYWNANEATRAWSRRWMAQRPGKVPHMLIAYAYSATLHYLKAVQSVGSDDPKAVVARMKEMPVEDFNNHGVAIRADGRVMNPSLILRAHPPKDDPLDVMEVLATVPGDKLYRPIAGNGCTMAGG</sequence>
<evidence type="ECO:0000256" key="3">
    <source>
        <dbReference type="ARBA" id="ARBA00022970"/>
    </source>
</evidence>
<reference evidence="7" key="1">
    <citation type="submission" date="2017-02" db="EMBL/GenBank/DDBJ databases">
        <authorList>
            <person name="Varghese N."/>
            <person name="Submissions S."/>
        </authorList>
    </citation>
    <scope>NUCLEOTIDE SEQUENCE [LARGE SCALE GENOMIC DNA]</scope>
    <source>
        <strain evidence="7">ATCC 27094</strain>
    </source>
</reference>
<evidence type="ECO:0000259" key="5">
    <source>
        <dbReference type="Pfam" id="PF13458"/>
    </source>
</evidence>
<protein>
    <submittedName>
        <fullName evidence="6">Branched-chain amino acid transport system substrate-binding protein</fullName>
    </submittedName>
</protein>
<dbReference type="InterPro" id="IPR028081">
    <property type="entry name" value="Leu-bd"/>
</dbReference>
<evidence type="ECO:0000256" key="2">
    <source>
        <dbReference type="ARBA" id="ARBA00022729"/>
    </source>
</evidence>
<dbReference type="OrthoDB" id="5450279at2"/>
<dbReference type="CDD" id="cd06327">
    <property type="entry name" value="PBP1_SBP-like"/>
    <property type="match status" value="1"/>
</dbReference>
<feature type="domain" description="Leucine-binding protein" evidence="5">
    <location>
        <begin position="28"/>
        <end position="363"/>
    </location>
</feature>
<dbReference type="Proteomes" id="UP000190092">
    <property type="component" value="Unassembled WGS sequence"/>
</dbReference>
<keyword evidence="3" id="KW-0813">Transport</keyword>
<proteinExistence type="inferred from homology"/>
<name>A0A1T4MRK5_9HYPH</name>
<dbReference type="SUPFAM" id="SSF53822">
    <property type="entry name" value="Periplasmic binding protein-like I"/>
    <property type="match status" value="1"/>
</dbReference>
<feature type="signal peptide" evidence="4">
    <location>
        <begin position="1"/>
        <end position="19"/>
    </location>
</feature>
<dbReference type="AlphaFoldDB" id="A0A1T4MRK5"/>
<dbReference type="PANTHER" id="PTHR30483">
    <property type="entry name" value="LEUCINE-SPECIFIC-BINDING PROTEIN"/>
    <property type="match status" value="1"/>
</dbReference>
<keyword evidence="7" id="KW-1185">Reference proteome</keyword>
<dbReference type="Gene3D" id="3.40.50.2300">
    <property type="match status" value="2"/>
</dbReference>